<gene>
    <name evidence="1" type="ORF">AB1Y20_013914</name>
</gene>
<proteinExistence type="predicted"/>
<organism evidence="1 2">
    <name type="scientific">Prymnesium parvum</name>
    <name type="common">Toxic golden alga</name>
    <dbReference type="NCBI Taxonomy" id="97485"/>
    <lineage>
        <taxon>Eukaryota</taxon>
        <taxon>Haptista</taxon>
        <taxon>Haptophyta</taxon>
        <taxon>Prymnesiophyceae</taxon>
        <taxon>Prymnesiales</taxon>
        <taxon>Prymnesiaceae</taxon>
        <taxon>Prymnesium</taxon>
    </lineage>
</organism>
<evidence type="ECO:0008006" key="3">
    <source>
        <dbReference type="Google" id="ProtNLM"/>
    </source>
</evidence>
<name>A0AB34IGU8_PRYPA</name>
<protein>
    <recommendedName>
        <fullName evidence="3">3-methyladenine DNA glycosylase</fullName>
    </recommendedName>
</protein>
<accession>A0AB34IGU8</accession>
<dbReference type="EMBL" id="JBGBPQ010000027">
    <property type="protein sequence ID" value="KAL1498599.1"/>
    <property type="molecule type" value="Genomic_DNA"/>
</dbReference>
<dbReference type="Proteomes" id="UP001515480">
    <property type="component" value="Unassembled WGS sequence"/>
</dbReference>
<sequence length="320" mass="36069">MVSPPALLPSAWRPAAEAHQRRVLSLVGGSIVHDPAHPIFNFLFEYYSFDRNLLLRWSPGPGVTLEGAARKEPILWQGFGWHERRLHDKLVGCVDPSAAKRSMRAPLRRMCRVLRSTEARPPHLNCYGLHEWAMLYKPSGAPAPVRHQSLALRLPQAPARPFLQDEINAVVESVPIACTHFDAFRFFAAAAVPLNTVEPTPTRETQPLLEQPGCVHATMDLFRYSLKLWPFLPAELLADTLELAVCARVLDMRASPYDLSAWDGKGFDLTPIRIETAAGRKQYQRQQASLVHRSTPLRRRLIEYFEHAESCWGNEDASAS</sequence>
<dbReference type="AlphaFoldDB" id="A0AB34IGU8"/>
<evidence type="ECO:0000313" key="1">
    <source>
        <dbReference type="EMBL" id="KAL1498599.1"/>
    </source>
</evidence>
<evidence type="ECO:0000313" key="2">
    <source>
        <dbReference type="Proteomes" id="UP001515480"/>
    </source>
</evidence>
<keyword evidence="2" id="KW-1185">Reference proteome</keyword>
<comment type="caution">
    <text evidence="1">The sequence shown here is derived from an EMBL/GenBank/DDBJ whole genome shotgun (WGS) entry which is preliminary data.</text>
</comment>
<reference evidence="1 2" key="1">
    <citation type="journal article" date="2024" name="Science">
        <title>Giant polyketide synthase enzymes in the biosynthesis of giant marine polyether toxins.</title>
        <authorList>
            <person name="Fallon T.R."/>
            <person name="Shende V.V."/>
            <person name="Wierzbicki I.H."/>
            <person name="Pendleton A.L."/>
            <person name="Watervoot N.F."/>
            <person name="Auber R.P."/>
            <person name="Gonzalez D.J."/>
            <person name="Wisecaver J.H."/>
            <person name="Moore B.S."/>
        </authorList>
    </citation>
    <scope>NUCLEOTIDE SEQUENCE [LARGE SCALE GENOMIC DNA]</scope>
    <source>
        <strain evidence="1 2">12B1</strain>
    </source>
</reference>